<keyword evidence="14" id="KW-1185">Reference proteome</keyword>
<comment type="similarity">
    <text evidence="1">Belongs to the peroxiredoxin family. AhpC/Prx1 subfamily.</text>
</comment>
<dbReference type="Proteomes" id="UP001175211">
    <property type="component" value="Unassembled WGS sequence"/>
</dbReference>
<dbReference type="InterPro" id="IPR050217">
    <property type="entry name" value="Peroxiredoxin"/>
</dbReference>
<dbReference type="Pfam" id="PF10417">
    <property type="entry name" value="1-cysPrx_C"/>
    <property type="match status" value="1"/>
</dbReference>
<evidence type="ECO:0000256" key="2">
    <source>
        <dbReference type="ARBA" id="ARBA00013017"/>
    </source>
</evidence>
<evidence type="ECO:0000256" key="6">
    <source>
        <dbReference type="ARBA" id="ARBA00023157"/>
    </source>
</evidence>
<feature type="region of interest" description="Disordered" evidence="11">
    <location>
        <begin position="175"/>
        <end position="206"/>
    </location>
</feature>
<protein>
    <recommendedName>
        <fullName evidence="2">thioredoxin-dependent peroxiredoxin</fullName>
        <ecNumber evidence="2">1.11.1.24</ecNumber>
    </recommendedName>
</protein>
<keyword evidence="7 9" id="KW-0676">Redox-active center</keyword>
<organism evidence="13 14">
    <name type="scientific">Armillaria tabescens</name>
    <name type="common">Ringless honey mushroom</name>
    <name type="synonym">Agaricus tabescens</name>
    <dbReference type="NCBI Taxonomy" id="1929756"/>
    <lineage>
        <taxon>Eukaryota</taxon>
        <taxon>Fungi</taxon>
        <taxon>Dikarya</taxon>
        <taxon>Basidiomycota</taxon>
        <taxon>Agaricomycotina</taxon>
        <taxon>Agaricomycetes</taxon>
        <taxon>Agaricomycetidae</taxon>
        <taxon>Agaricales</taxon>
        <taxon>Marasmiineae</taxon>
        <taxon>Physalacriaceae</taxon>
        <taxon>Desarmillaria</taxon>
    </lineage>
</organism>
<evidence type="ECO:0000256" key="9">
    <source>
        <dbReference type="PIRNR" id="PIRNR000239"/>
    </source>
</evidence>
<keyword evidence="4 9" id="KW-0049">Antioxidant</keyword>
<dbReference type="PANTHER" id="PTHR10681">
    <property type="entry name" value="THIOREDOXIN PEROXIDASE"/>
    <property type="match status" value="1"/>
</dbReference>
<evidence type="ECO:0000256" key="11">
    <source>
        <dbReference type="SAM" id="MobiDB-lite"/>
    </source>
</evidence>
<name>A0AA39MXT5_ARMTA</name>
<dbReference type="EMBL" id="JAUEPS010000035">
    <property type="protein sequence ID" value="KAK0450587.1"/>
    <property type="molecule type" value="Genomic_DNA"/>
</dbReference>
<dbReference type="Gene3D" id="3.40.30.10">
    <property type="entry name" value="Glutaredoxin"/>
    <property type="match status" value="1"/>
</dbReference>
<comment type="function">
    <text evidence="9">Thiol-specific peroxidase that catalyzes the reduction of hydrogen peroxide and organic hydroperoxides to water and alcohols, respectively.</text>
</comment>
<evidence type="ECO:0000256" key="8">
    <source>
        <dbReference type="ARBA" id="ARBA00049091"/>
    </source>
</evidence>
<dbReference type="InterPro" id="IPR013766">
    <property type="entry name" value="Thioredoxin_domain"/>
</dbReference>
<sequence length="206" mass="22813">MVALIQRPAPTFKAAAVVDGLFEDVSLTDYLGQWVVLFFYPMDFTFVCPTEILAFNDALAEFKALDTKVLGVSTDSQHSHFAWANQPRKEGGLGPDLKLPLIADRNMSISRDYGVLLEDEGIALRGLFIIDPKGILRQITVNDLPVGRSVDETIRLIKAFQFTDKHGEVCPANWHEGDKTMKADPKGSKEYFSAVGDGPNKRARQA</sequence>
<dbReference type="PIRSF" id="PIRSF000239">
    <property type="entry name" value="AHPC"/>
    <property type="match status" value="1"/>
</dbReference>
<keyword evidence="3 9" id="KW-0575">Peroxidase</keyword>
<dbReference type="InterPro" id="IPR036249">
    <property type="entry name" value="Thioredoxin-like_sf"/>
</dbReference>
<dbReference type="InterPro" id="IPR000866">
    <property type="entry name" value="AhpC/TSA"/>
</dbReference>
<dbReference type="FunFam" id="3.40.30.10:FF:000003">
    <property type="entry name" value="Peroxiredoxin 1"/>
    <property type="match status" value="1"/>
</dbReference>
<proteinExistence type="inferred from homology"/>
<dbReference type="RefSeq" id="XP_060327458.1">
    <property type="nucleotide sequence ID" value="XM_060473902.1"/>
</dbReference>
<feature type="compositionally biased region" description="Basic and acidic residues" evidence="11">
    <location>
        <begin position="175"/>
        <end position="189"/>
    </location>
</feature>
<comment type="catalytic activity">
    <reaction evidence="8">
        <text>a hydroperoxide + [thioredoxin]-dithiol = an alcohol + [thioredoxin]-disulfide + H2O</text>
        <dbReference type="Rhea" id="RHEA:62620"/>
        <dbReference type="Rhea" id="RHEA-COMP:10698"/>
        <dbReference type="Rhea" id="RHEA-COMP:10700"/>
        <dbReference type="ChEBI" id="CHEBI:15377"/>
        <dbReference type="ChEBI" id="CHEBI:29950"/>
        <dbReference type="ChEBI" id="CHEBI:30879"/>
        <dbReference type="ChEBI" id="CHEBI:35924"/>
        <dbReference type="ChEBI" id="CHEBI:50058"/>
        <dbReference type="EC" id="1.11.1.24"/>
    </reaction>
</comment>
<comment type="caution">
    <text evidence="13">The sequence shown here is derived from an EMBL/GenBank/DDBJ whole genome shotgun (WGS) entry which is preliminary data.</text>
</comment>
<evidence type="ECO:0000313" key="13">
    <source>
        <dbReference type="EMBL" id="KAK0450587.1"/>
    </source>
</evidence>
<dbReference type="AlphaFoldDB" id="A0AA39MXT5"/>
<evidence type="ECO:0000259" key="12">
    <source>
        <dbReference type="PROSITE" id="PS51352"/>
    </source>
</evidence>
<evidence type="ECO:0000256" key="5">
    <source>
        <dbReference type="ARBA" id="ARBA00023002"/>
    </source>
</evidence>
<dbReference type="GO" id="GO:0033554">
    <property type="term" value="P:cellular response to stress"/>
    <property type="evidence" value="ECO:0007669"/>
    <property type="project" value="TreeGrafter"/>
</dbReference>
<feature type="active site" description="Cysteine sulfenic acid (-SOH) intermediate; for peroxidase activity" evidence="10">
    <location>
        <position position="48"/>
    </location>
</feature>
<evidence type="ECO:0000313" key="14">
    <source>
        <dbReference type="Proteomes" id="UP001175211"/>
    </source>
</evidence>
<dbReference type="PROSITE" id="PS51352">
    <property type="entry name" value="THIOREDOXIN_2"/>
    <property type="match status" value="1"/>
</dbReference>
<dbReference type="Pfam" id="PF00578">
    <property type="entry name" value="AhpC-TSA"/>
    <property type="match status" value="1"/>
</dbReference>
<dbReference type="CDD" id="cd03015">
    <property type="entry name" value="PRX_Typ2cys"/>
    <property type="match status" value="1"/>
</dbReference>
<feature type="domain" description="Thioredoxin" evidence="12">
    <location>
        <begin position="3"/>
        <end position="162"/>
    </location>
</feature>
<dbReference type="InterPro" id="IPR024706">
    <property type="entry name" value="Peroxiredoxin_AhpC-typ"/>
</dbReference>
<reference evidence="13" key="1">
    <citation type="submission" date="2023-06" db="EMBL/GenBank/DDBJ databases">
        <authorList>
            <consortium name="Lawrence Berkeley National Laboratory"/>
            <person name="Ahrendt S."/>
            <person name="Sahu N."/>
            <person name="Indic B."/>
            <person name="Wong-Bajracharya J."/>
            <person name="Merenyi Z."/>
            <person name="Ke H.-M."/>
            <person name="Monk M."/>
            <person name="Kocsube S."/>
            <person name="Drula E."/>
            <person name="Lipzen A."/>
            <person name="Balint B."/>
            <person name="Henrissat B."/>
            <person name="Andreopoulos B."/>
            <person name="Martin F.M."/>
            <person name="Harder C.B."/>
            <person name="Rigling D."/>
            <person name="Ford K.L."/>
            <person name="Foster G.D."/>
            <person name="Pangilinan J."/>
            <person name="Papanicolaou A."/>
            <person name="Barry K."/>
            <person name="LaButti K."/>
            <person name="Viragh M."/>
            <person name="Koriabine M."/>
            <person name="Yan M."/>
            <person name="Riley R."/>
            <person name="Champramary S."/>
            <person name="Plett K.L."/>
            <person name="Tsai I.J."/>
            <person name="Slot J."/>
            <person name="Sipos G."/>
            <person name="Plett J."/>
            <person name="Nagy L.G."/>
            <person name="Grigoriev I.V."/>
        </authorList>
    </citation>
    <scope>NUCLEOTIDE SEQUENCE</scope>
    <source>
        <strain evidence="13">CCBAS 213</strain>
    </source>
</reference>
<dbReference type="SUPFAM" id="SSF52833">
    <property type="entry name" value="Thioredoxin-like"/>
    <property type="match status" value="1"/>
</dbReference>
<dbReference type="GO" id="GO:0006979">
    <property type="term" value="P:response to oxidative stress"/>
    <property type="evidence" value="ECO:0007669"/>
    <property type="project" value="TreeGrafter"/>
</dbReference>
<dbReference type="GeneID" id="85357450"/>
<evidence type="ECO:0000256" key="4">
    <source>
        <dbReference type="ARBA" id="ARBA00022862"/>
    </source>
</evidence>
<dbReference type="GO" id="GO:0005829">
    <property type="term" value="C:cytosol"/>
    <property type="evidence" value="ECO:0007669"/>
    <property type="project" value="TreeGrafter"/>
</dbReference>
<keyword evidence="6" id="KW-1015">Disulfide bond</keyword>
<dbReference type="PANTHER" id="PTHR10681:SF128">
    <property type="entry name" value="THIOREDOXIN-DEPENDENT PEROXIDE REDUCTASE, MITOCHONDRIAL"/>
    <property type="match status" value="1"/>
</dbReference>
<dbReference type="GO" id="GO:0008379">
    <property type="term" value="F:thioredoxin peroxidase activity"/>
    <property type="evidence" value="ECO:0007669"/>
    <property type="project" value="TreeGrafter"/>
</dbReference>
<accession>A0AA39MXT5</accession>
<evidence type="ECO:0000256" key="10">
    <source>
        <dbReference type="PIRSR" id="PIRSR000239-1"/>
    </source>
</evidence>
<evidence type="ECO:0000256" key="1">
    <source>
        <dbReference type="ARBA" id="ARBA00009796"/>
    </source>
</evidence>
<dbReference type="EC" id="1.11.1.24" evidence="2"/>
<dbReference type="InterPro" id="IPR019479">
    <property type="entry name" value="Peroxiredoxin_C"/>
</dbReference>
<evidence type="ECO:0000256" key="3">
    <source>
        <dbReference type="ARBA" id="ARBA00022559"/>
    </source>
</evidence>
<gene>
    <name evidence="13" type="ORF">EV420DRAFT_1562559</name>
</gene>
<keyword evidence="5 9" id="KW-0560">Oxidoreductase</keyword>
<dbReference type="GO" id="GO:0042744">
    <property type="term" value="P:hydrogen peroxide catabolic process"/>
    <property type="evidence" value="ECO:0007669"/>
    <property type="project" value="TreeGrafter"/>
</dbReference>
<dbReference type="GO" id="GO:0045454">
    <property type="term" value="P:cell redox homeostasis"/>
    <property type="evidence" value="ECO:0007669"/>
    <property type="project" value="TreeGrafter"/>
</dbReference>
<evidence type="ECO:0000256" key="7">
    <source>
        <dbReference type="ARBA" id="ARBA00023284"/>
    </source>
</evidence>